<evidence type="ECO:0000313" key="3">
    <source>
        <dbReference type="Proteomes" id="UP000240509"/>
    </source>
</evidence>
<keyword evidence="3" id="KW-1185">Reference proteome</keyword>
<comment type="caution">
    <text evidence="2">The sequence shown here is derived from an EMBL/GenBank/DDBJ whole genome shotgun (WGS) entry which is preliminary data.</text>
</comment>
<feature type="domain" description="Putative Flp pilus-assembly TadG-like N-terminal" evidence="1">
    <location>
        <begin position="13"/>
        <end position="59"/>
    </location>
</feature>
<dbReference type="Pfam" id="PF13400">
    <property type="entry name" value="Tad"/>
    <property type="match status" value="1"/>
</dbReference>
<dbReference type="Proteomes" id="UP000240509">
    <property type="component" value="Unassembled WGS sequence"/>
</dbReference>
<dbReference type="RefSeq" id="WP_107584533.1">
    <property type="nucleotide sequence ID" value="NZ_PZJJ01000009.1"/>
</dbReference>
<dbReference type="OrthoDB" id="2830515at2"/>
<gene>
    <name evidence="2" type="ORF">C6Y45_07055</name>
</gene>
<protein>
    <recommendedName>
        <fullName evidence="1">Putative Flp pilus-assembly TadG-like N-terminal domain-containing protein</fullName>
    </recommendedName>
</protein>
<proteinExistence type="predicted"/>
<dbReference type="EMBL" id="PZJJ01000009">
    <property type="protein sequence ID" value="PTL39146.1"/>
    <property type="molecule type" value="Genomic_DNA"/>
</dbReference>
<dbReference type="AlphaFoldDB" id="A0A2T4U6X6"/>
<evidence type="ECO:0000313" key="2">
    <source>
        <dbReference type="EMBL" id="PTL39146.1"/>
    </source>
</evidence>
<evidence type="ECO:0000259" key="1">
    <source>
        <dbReference type="Pfam" id="PF13400"/>
    </source>
</evidence>
<name>A0A2T4U6X6_9BACI</name>
<accession>A0A2T4U6X6</accession>
<organism evidence="2 3">
    <name type="scientific">Alkalicoccus saliphilus</name>
    <dbReference type="NCBI Taxonomy" id="200989"/>
    <lineage>
        <taxon>Bacteria</taxon>
        <taxon>Bacillati</taxon>
        <taxon>Bacillota</taxon>
        <taxon>Bacilli</taxon>
        <taxon>Bacillales</taxon>
        <taxon>Bacillaceae</taxon>
        <taxon>Alkalicoccus</taxon>
    </lineage>
</organism>
<sequence>MKMLKRLRKEERGNVLVIVALALSVLMAAAAMAVDAGQLYFEKSKLQKTVDAAALAGAHAYYSGSPEEEAREVARLNGFTVEGVGTQEGRVTVSHSSNVPLSFARIIGMNDADVYADSTAATAALGRGDRIAPIAVEENQIPNGTYLSCARPGEGGNCGYLTGNGAGASALNDALINGRTLEIGTYRLETEPGEKVGQVRSAVEDLIAKDSGNPKCASKDTADSSCYRVITIPVTEPNAFSMASGRDHVEIKGFASYWVEGYSNQGGERRIIGHYIDMVRLGEGDPNARNYGSYIVSLIE</sequence>
<dbReference type="InterPro" id="IPR028087">
    <property type="entry name" value="Tad_N"/>
</dbReference>
<reference evidence="2 3" key="1">
    <citation type="submission" date="2018-03" db="EMBL/GenBank/DDBJ databases">
        <title>Alkalicoccus saliphilus sp. nov., isolated from a mineral pool.</title>
        <authorList>
            <person name="Zhao B."/>
        </authorList>
    </citation>
    <scope>NUCLEOTIDE SEQUENCE [LARGE SCALE GENOMIC DNA]</scope>
    <source>
        <strain evidence="2 3">6AG</strain>
    </source>
</reference>